<name>A0A1I6AQX0_9PSEU</name>
<dbReference type="EMBL" id="FOWW01000014">
    <property type="protein sequence ID" value="SFQ71128.1"/>
    <property type="molecule type" value="Genomic_DNA"/>
</dbReference>
<keyword evidence="10" id="KW-1185">Reference proteome</keyword>
<protein>
    <submittedName>
        <fullName evidence="9">Membrane-bound serine protease (ClpP class)</fullName>
    </submittedName>
</protein>
<comment type="subcellular location">
    <subcellularLocation>
        <location evidence="1">Membrane</location>
        <topology evidence="1">Multi-pass membrane protein</topology>
    </subcellularLocation>
</comment>
<evidence type="ECO:0000259" key="8">
    <source>
        <dbReference type="Pfam" id="PF25145"/>
    </source>
</evidence>
<dbReference type="InterPro" id="IPR002810">
    <property type="entry name" value="NfeD-like_C"/>
</dbReference>
<dbReference type="RefSeq" id="WP_208325875.1">
    <property type="nucleotide sequence ID" value="NZ_FOWW01000014.1"/>
</dbReference>
<feature type="domain" description="NfeD integral membrane" evidence="7">
    <location>
        <begin position="254"/>
        <end position="366"/>
    </location>
</feature>
<keyword evidence="9" id="KW-0378">Hydrolase</keyword>
<dbReference type="Pfam" id="PF25145">
    <property type="entry name" value="NfeD1b_N"/>
    <property type="match status" value="1"/>
</dbReference>
<feature type="domain" description="NfeD-like C-terminal" evidence="6">
    <location>
        <begin position="384"/>
        <end position="439"/>
    </location>
</feature>
<evidence type="ECO:0000313" key="9">
    <source>
        <dbReference type="EMBL" id="SFQ71128.1"/>
    </source>
</evidence>
<gene>
    <name evidence="9" type="ORF">SAMN05421810_11425</name>
</gene>
<dbReference type="SUPFAM" id="SSF52096">
    <property type="entry name" value="ClpP/crotonase"/>
    <property type="match status" value="1"/>
</dbReference>
<dbReference type="AlphaFoldDB" id="A0A1I6AQX0"/>
<sequence>MSGTAWHVAARVLLIAGVLAWSWPLLVAPQSSAAPWAADQERERSVLAVRVDGQITPVVADHLVDGVRRAEEARHQAFLVELDTPGGLSTSMREIVQAFLGAEVPVIVHVSPAGARAASAGALITFSAHVAAMAPGTTIGAATPVDLQGGEISDKVINDAAAFAESVATERGRNAGFAEAAVREGEAATAERAVEIDAVDLVAADRAALFAALDGRAVTLADSSEVTLRTRGAPVVDHEMGFFDRLLQILADPNLAFLFISLGSLAVIYELASPGAGLGGVIGAVLLILGFVSLSVLPVNVAGILLLVLAVALLVAELFTPGVGAFAGGGALALALSGLFLFEGPFAVNPAVLWPVAVVVGAGAVLAGRLALRARRAKPVSGASAMVGQETVVRDAKRERGRARLEGTWWNVRSRGGPLADGQRVRVVEVRDLTLLVEPITEEKQ</sequence>
<evidence type="ECO:0000256" key="4">
    <source>
        <dbReference type="ARBA" id="ARBA00023136"/>
    </source>
</evidence>
<dbReference type="PANTHER" id="PTHR33507">
    <property type="entry name" value="INNER MEMBRANE PROTEIN YBBJ"/>
    <property type="match status" value="1"/>
</dbReference>
<dbReference type="InterPro" id="IPR056739">
    <property type="entry name" value="NfeD_membrane"/>
</dbReference>
<feature type="transmembrane region" description="Helical" evidence="5">
    <location>
        <begin position="246"/>
        <end position="269"/>
    </location>
</feature>
<evidence type="ECO:0000259" key="6">
    <source>
        <dbReference type="Pfam" id="PF01957"/>
    </source>
</evidence>
<dbReference type="Pfam" id="PF01957">
    <property type="entry name" value="NfeD"/>
    <property type="match status" value="1"/>
</dbReference>
<dbReference type="STRING" id="587909.SAMN05421810_11425"/>
<dbReference type="GO" id="GO:0016020">
    <property type="term" value="C:membrane"/>
    <property type="evidence" value="ECO:0007669"/>
    <property type="project" value="UniProtKB-SubCell"/>
</dbReference>
<dbReference type="Gene3D" id="3.90.226.10">
    <property type="entry name" value="2-enoyl-CoA Hydratase, Chain A, domain 1"/>
    <property type="match status" value="1"/>
</dbReference>
<keyword evidence="3 5" id="KW-1133">Transmembrane helix</keyword>
<evidence type="ECO:0000256" key="3">
    <source>
        <dbReference type="ARBA" id="ARBA00022989"/>
    </source>
</evidence>
<dbReference type="Proteomes" id="UP000198727">
    <property type="component" value="Unassembled WGS sequence"/>
</dbReference>
<feature type="transmembrane region" description="Helical" evidence="5">
    <location>
        <begin position="276"/>
        <end position="295"/>
    </location>
</feature>
<feature type="transmembrane region" description="Helical" evidence="5">
    <location>
        <begin position="352"/>
        <end position="372"/>
    </location>
</feature>
<dbReference type="CDD" id="cd07020">
    <property type="entry name" value="Clp_protease_NfeD_1"/>
    <property type="match status" value="1"/>
</dbReference>
<dbReference type="InterPro" id="IPR056738">
    <property type="entry name" value="NfeD1b_N"/>
</dbReference>
<dbReference type="SUPFAM" id="SSF141322">
    <property type="entry name" value="NfeD domain-like"/>
    <property type="match status" value="1"/>
</dbReference>
<evidence type="ECO:0000259" key="7">
    <source>
        <dbReference type="Pfam" id="PF24961"/>
    </source>
</evidence>
<keyword evidence="4 5" id="KW-0472">Membrane</keyword>
<accession>A0A1I6AQX0</accession>
<keyword evidence="2 5" id="KW-0812">Transmembrane</keyword>
<dbReference type="Gene3D" id="2.40.50.140">
    <property type="entry name" value="Nucleic acid-binding proteins"/>
    <property type="match status" value="1"/>
</dbReference>
<organism evidence="9 10">
    <name type="scientific">Amycolatopsis arida</name>
    <dbReference type="NCBI Taxonomy" id="587909"/>
    <lineage>
        <taxon>Bacteria</taxon>
        <taxon>Bacillati</taxon>
        <taxon>Actinomycetota</taxon>
        <taxon>Actinomycetes</taxon>
        <taxon>Pseudonocardiales</taxon>
        <taxon>Pseudonocardiaceae</taxon>
        <taxon>Amycolatopsis</taxon>
    </lineage>
</organism>
<dbReference type="Pfam" id="PF24961">
    <property type="entry name" value="NfeD_membrane"/>
    <property type="match status" value="1"/>
</dbReference>
<keyword evidence="9" id="KW-0645">Protease</keyword>
<dbReference type="GO" id="GO:0006508">
    <property type="term" value="P:proteolysis"/>
    <property type="evidence" value="ECO:0007669"/>
    <property type="project" value="UniProtKB-KW"/>
</dbReference>
<dbReference type="PANTHER" id="PTHR33507:SF4">
    <property type="entry name" value="NODULATION COMPETITIVENESS PROTEIN NFED"/>
    <property type="match status" value="1"/>
</dbReference>
<dbReference type="InterPro" id="IPR052165">
    <property type="entry name" value="Membrane_assoc_protease"/>
</dbReference>
<dbReference type="InterPro" id="IPR012340">
    <property type="entry name" value="NA-bd_OB-fold"/>
</dbReference>
<reference evidence="10" key="1">
    <citation type="submission" date="2016-10" db="EMBL/GenBank/DDBJ databases">
        <authorList>
            <person name="Varghese N."/>
            <person name="Submissions S."/>
        </authorList>
    </citation>
    <scope>NUCLEOTIDE SEQUENCE [LARGE SCALE GENOMIC DNA]</scope>
    <source>
        <strain evidence="10">CGMCC 4.5579</strain>
    </source>
</reference>
<proteinExistence type="predicted"/>
<dbReference type="InterPro" id="IPR029045">
    <property type="entry name" value="ClpP/crotonase-like_dom_sf"/>
</dbReference>
<evidence type="ECO:0000256" key="5">
    <source>
        <dbReference type="SAM" id="Phobius"/>
    </source>
</evidence>
<evidence type="ECO:0000313" key="10">
    <source>
        <dbReference type="Proteomes" id="UP000198727"/>
    </source>
</evidence>
<evidence type="ECO:0000256" key="1">
    <source>
        <dbReference type="ARBA" id="ARBA00004141"/>
    </source>
</evidence>
<feature type="transmembrane region" description="Helical" evidence="5">
    <location>
        <begin position="301"/>
        <end position="319"/>
    </location>
</feature>
<feature type="domain" description="NfeD1b N-terminal" evidence="8">
    <location>
        <begin position="46"/>
        <end position="184"/>
    </location>
</feature>
<evidence type="ECO:0000256" key="2">
    <source>
        <dbReference type="ARBA" id="ARBA00022692"/>
    </source>
</evidence>
<dbReference type="GO" id="GO:0008233">
    <property type="term" value="F:peptidase activity"/>
    <property type="evidence" value="ECO:0007669"/>
    <property type="project" value="UniProtKB-KW"/>
</dbReference>